<protein>
    <submittedName>
        <fullName evidence="3">Uncharacterized protein LOC111089240 isoform X2</fullName>
    </submittedName>
</protein>
<keyword evidence="2" id="KW-1185">Reference proteome</keyword>
<evidence type="ECO:0000313" key="2">
    <source>
        <dbReference type="Proteomes" id="UP000694941"/>
    </source>
</evidence>
<organism evidence="2 3">
    <name type="scientific">Limulus polyphemus</name>
    <name type="common">Atlantic horseshoe crab</name>
    <dbReference type="NCBI Taxonomy" id="6850"/>
    <lineage>
        <taxon>Eukaryota</taxon>
        <taxon>Metazoa</taxon>
        <taxon>Ecdysozoa</taxon>
        <taxon>Arthropoda</taxon>
        <taxon>Chelicerata</taxon>
        <taxon>Merostomata</taxon>
        <taxon>Xiphosura</taxon>
        <taxon>Limulidae</taxon>
        <taxon>Limulus</taxon>
    </lineage>
</organism>
<keyword evidence="1" id="KW-0732">Signal</keyword>
<proteinExistence type="predicted"/>
<feature type="chain" id="PRO_5046926627" evidence="1">
    <location>
        <begin position="20"/>
        <end position="120"/>
    </location>
</feature>
<name>A0ABM1TMI3_LIMPO</name>
<accession>A0ABM1TMI3</accession>
<sequence length="120" mass="13652">MKVLFAALLVLVSLAMTKGNSVKMMWNLMCSNKEDPKKLNELRRCIGERFQQQAGWLPGAIRDCEYSKFSYGKFEEFVNEMCNEDKDADMEEVKKCVGDNLVAAEGDLDFAMSDLIKSCF</sequence>
<feature type="signal peptide" evidence="1">
    <location>
        <begin position="1"/>
        <end position="19"/>
    </location>
</feature>
<evidence type="ECO:0000256" key="1">
    <source>
        <dbReference type="SAM" id="SignalP"/>
    </source>
</evidence>
<dbReference type="GeneID" id="111089240"/>
<reference evidence="3" key="1">
    <citation type="submission" date="2025-08" db="UniProtKB">
        <authorList>
            <consortium name="RefSeq"/>
        </authorList>
    </citation>
    <scope>IDENTIFICATION</scope>
    <source>
        <tissue evidence="3">Muscle</tissue>
    </source>
</reference>
<evidence type="ECO:0000313" key="3">
    <source>
        <dbReference type="RefSeq" id="XP_022257089.1"/>
    </source>
</evidence>
<gene>
    <name evidence="3" type="primary">LOC111089240</name>
</gene>
<dbReference type="RefSeq" id="XP_022257089.1">
    <property type="nucleotide sequence ID" value="XM_022401381.1"/>
</dbReference>
<dbReference type="Proteomes" id="UP000694941">
    <property type="component" value="Unplaced"/>
</dbReference>